<comment type="caution">
    <text evidence="2">The sequence shown here is derived from an EMBL/GenBank/DDBJ whole genome shotgun (WGS) entry which is preliminary data.</text>
</comment>
<evidence type="ECO:0000259" key="1">
    <source>
        <dbReference type="SMART" id="SM00065"/>
    </source>
</evidence>
<dbReference type="SUPFAM" id="SSF55781">
    <property type="entry name" value="GAF domain-like"/>
    <property type="match status" value="1"/>
</dbReference>
<evidence type="ECO:0000313" key="3">
    <source>
        <dbReference type="Proteomes" id="UP000441754"/>
    </source>
</evidence>
<gene>
    <name evidence="2" type="ORF">GJJ30_06375</name>
</gene>
<dbReference type="Gene3D" id="3.30.450.40">
    <property type="match status" value="1"/>
</dbReference>
<dbReference type="AlphaFoldDB" id="A0A7K0EGM2"/>
<dbReference type="EMBL" id="WJXZ01000002">
    <property type="protein sequence ID" value="MRS60915.1"/>
    <property type="molecule type" value="Genomic_DNA"/>
</dbReference>
<dbReference type="PANTHER" id="PTHR43102">
    <property type="entry name" value="SLR1143 PROTEIN"/>
    <property type="match status" value="1"/>
</dbReference>
<protein>
    <submittedName>
        <fullName evidence="2">GAF domain-containing protein</fullName>
    </submittedName>
</protein>
<dbReference type="InterPro" id="IPR003018">
    <property type="entry name" value="GAF"/>
</dbReference>
<evidence type="ECO:0000313" key="2">
    <source>
        <dbReference type="EMBL" id="MRS60915.1"/>
    </source>
</evidence>
<name>A0A7K0EGM2_9BACT</name>
<feature type="domain" description="GAF" evidence="1">
    <location>
        <begin position="26"/>
        <end position="169"/>
    </location>
</feature>
<sequence>MKEAAFPTNEAERLQALAAYDLIGSLPEKVYEDITRLACEICRTPISLIGLMEKDNQWFKAKQGMKGDGTPREYTFCSHAMLNPDDIMIVPDARQDERFHDNPFTTGDPYVVFYAGVSLVNPDGYALGTLCVIDRRPRTLTENQISSLKALGRWVATEFELRKTKMALEKKQQNLQYALHEKLKMKHVLQAEMSPHIQEILHSSETLLNDSSQADQTGAIAAIRQAGNSLQKLLGN</sequence>
<organism evidence="2 3">
    <name type="scientific">Larkinella terrae</name>
    <dbReference type="NCBI Taxonomy" id="2025311"/>
    <lineage>
        <taxon>Bacteria</taxon>
        <taxon>Pseudomonadati</taxon>
        <taxon>Bacteroidota</taxon>
        <taxon>Cytophagia</taxon>
        <taxon>Cytophagales</taxon>
        <taxon>Spirosomataceae</taxon>
        <taxon>Larkinella</taxon>
    </lineage>
</organism>
<dbReference type="SMART" id="SM00065">
    <property type="entry name" value="GAF"/>
    <property type="match status" value="1"/>
</dbReference>
<accession>A0A7K0EGM2</accession>
<keyword evidence="3" id="KW-1185">Reference proteome</keyword>
<reference evidence="2 3" key="1">
    <citation type="journal article" date="2018" name="Antonie Van Leeuwenhoek">
        <title>Larkinella terrae sp. nov., isolated from soil on Jeju Island, South Korea.</title>
        <authorList>
            <person name="Ten L.N."/>
            <person name="Jeon J."/>
            <person name="Park S.J."/>
            <person name="Park S."/>
            <person name="Lee S.Y."/>
            <person name="Kim M.K."/>
            <person name="Jung H.Y."/>
        </authorList>
    </citation>
    <scope>NUCLEOTIDE SEQUENCE [LARGE SCALE GENOMIC DNA]</scope>
    <source>
        <strain evidence="2 3">KCTC 52001</strain>
    </source>
</reference>
<dbReference type="Proteomes" id="UP000441754">
    <property type="component" value="Unassembled WGS sequence"/>
</dbReference>
<dbReference type="Pfam" id="PF01590">
    <property type="entry name" value="GAF"/>
    <property type="match status" value="1"/>
</dbReference>
<dbReference type="RefSeq" id="WP_154174307.1">
    <property type="nucleotide sequence ID" value="NZ_WJXZ01000002.1"/>
</dbReference>
<proteinExistence type="predicted"/>
<dbReference type="PANTHER" id="PTHR43102:SF2">
    <property type="entry name" value="GAF DOMAIN-CONTAINING PROTEIN"/>
    <property type="match status" value="1"/>
</dbReference>
<dbReference type="InterPro" id="IPR029016">
    <property type="entry name" value="GAF-like_dom_sf"/>
</dbReference>
<dbReference type="OrthoDB" id="9811889at2"/>